<evidence type="ECO:0000313" key="3">
    <source>
        <dbReference type="Proteomes" id="UP000057938"/>
    </source>
</evidence>
<feature type="signal peptide" evidence="1">
    <location>
        <begin position="1"/>
        <end position="25"/>
    </location>
</feature>
<keyword evidence="1" id="KW-0732">Signal</keyword>
<dbReference type="OrthoDB" id="7428481at2"/>
<dbReference type="Proteomes" id="UP000057938">
    <property type="component" value="Chromosome"/>
</dbReference>
<sequence length="209" mass="21492">MTKFFRIGAAGVALAAAAVANPAFAQASATADARAEILSALTLEVETGSALDFGAVVIQSSLAPATLIMGEDGVLDCSDANLVCSGTNDVPVFNISGGTANRTVKVNLPSADSLTPLYIYLNGTATVDDTQRLELYDFTTDATFNAASTVDVYDAYNNLVSTDPVAAYYSVDLDGSGDGSFTVGGTLHFDGDELAGAYSGTFDVSVDYM</sequence>
<dbReference type="RefSeq" id="WP_061926999.1">
    <property type="nucleotide sequence ID" value="NZ_CP012669.1"/>
</dbReference>
<dbReference type="STRING" id="361183.AMC99_02555"/>
<gene>
    <name evidence="2" type="ORF">AMC99_02555</name>
</gene>
<dbReference type="InterPro" id="IPR025514">
    <property type="entry name" value="DUF4402"/>
</dbReference>
<dbReference type="Pfam" id="PF14352">
    <property type="entry name" value="DUF4402"/>
    <property type="match status" value="1"/>
</dbReference>
<proteinExistence type="predicted"/>
<evidence type="ECO:0000313" key="2">
    <source>
        <dbReference type="EMBL" id="ALE17828.1"/>
    </source>
</evidence>
<reference evidence="2 3" key="1">
    <citation type="submission" date="2015-09" db="EMBL/GenBank/DDBJ databases">
        <title>Complete genome sequence of a benzo[a]pyrene-degrading bacterium Altererythrobacter epoxidivorans CGMCC 1.7731T.</title>
        <authorList>
            <person name="Li Z."/>
            <person name="Cheng H."/>
            <person name="Huo Y."/>
            <person name="Xu X."/>
        </authorList>
    </citation>
    <scope>NUCLEOTIDE SEQUENCE [LARGE SCALE GENOMIC DNA]</scope>
    <source>
        <strain evidence="2 3">CGMCC 1.7731</strain>
    </source>
</reference>
<feature type="chain" id="PRO_5005798167" description="DUF4402 domain-containing protein" evidence="1">
    <location>
        <begin position="26"/>
        <end position="209"/>
    </location>
</feature>
<name>A0A0M4M6H0_9SPHN</name>
<organism evidence="2 3">
    <name type="scientific">Altererythrobacter epoxidivorans</name>
    <dbReference type="NCBI Taxonomy" id="361183"/>
    <lineage>
        <taxon>Bacteria</taxon>
        <taxon>Pseudomonadati</taxon>
        <taxon>Pseudomonadota</taxon>
        <taxon>Alphaproteobacteria</taxon>
        <taxon>Sphingomonadales</taxon>
        <taxon>Erythrobacteraceae</taxon>
        <taxon>Altererythrobacter</taxon>
    </lineage>
</organism>
<evidence type="ECO:0000256" key="1">
    <source>
        <dbReference type="SAM" id="SignalP"/>
    </source>
</evidence>
<dbReference type="EMBL" id="CP012669">
    <property type="protein sequence ID" value="ALE17828.1"/>
    <property type="molecule type" value="Genomic_DNA"/>
</dbReference>
<keyword evidence="3" id="KW-1185">Reference proteome</keyword>
<dbReference type="PATRIC" id="fig|361183.4.peg.2510"/>
<dbReference type="KEGG" id="aep:AMC99_02555"/>
<dbReference type="AlphaFoldDB" id="A0A0M4M6H0"/>
<protein>
    <recommendedName>
        <fullName evidence="4">DUF4402 domain-containing protein</fullName>
    </recommendedName>
</protein>
<evidence type="ECO:0008006" key="4">
    <source>
        <dbReference type="Google" id="ProtNLM"/>
    </source>
</evidence>
<accession>A0A0M4M6H0</accession>